<dbReference type="NCBIfam" id="TIGR02957">
    <property type="entry name" value="SigX4"/>
    <property type="match status" value="1"/>
</dbReference>
<gene>
    <name evidence="4" type="ORF">CGZ75_02345</name>
</gene>
<dbReference type="PANTHER" id="PTHR30173">
    <property type="entry name" value="SIGMA 19 FACTOR"/>
    <property type="match status" value="1"/>
</dbReference>
<protein>
    <submittedName>
        <fullName evidence="4">RNA polymerase sigma factor SigJ</fullName>
    </submittedName>
</protein>
<dbReference type="InterPro" id="IPR007627">
    <property type="entry name" value="RNA_pol_sigma70_r2"/>
</dbReference>
<dbReference type="Gene3D" id="1.10.10.10">
    <property type="entry name" value="Winged helix-like DNA-binding domain superfamily/Winged helix DNA-binding domain"/>
    <property type="match status" value="1"/>
</dbReference>
<dbReference type="OrthoDB" id="3211555at2"/>
<evidence type="ECO:0000313" key="4">
    <source>
        <dbReference type="EMBL" id="OXM15597.1"/>
    </source>
</evidence>
<dbReference type="InterPro" id="IPR013249">
    <property type="entry name" value="RNA_pol_sigma70_r4_t2"/>
</dbReference>
<dbReference type="AlphaFoldDB" id="A0A229P0H6"/>
<dbReference type="Gene3D" id="1.10.1740.10">
    <property type="match status" value="1"/>
</dbReference>
<dbReference type="SUPFAM" id="SSF54427">
    <property type="entry name" value="NTF2-like"/>
    <property type="match status" value="1"/>
</dbReference>
<dbReference type="NCBIfam" id="NF007214">
    <property type="entry name" value="PRK09636.1"/>
    <property type="match status" value="1"/>
</dbReference>
<dbReference type="GO" id="GO:0016987">
    <property type="term" value="F:sigma factor activity"/>
    <property type="evidence" value="ECO:0007669"/>
    <property type="project" value="InterPro"/>
</dbReference>
<dbReference type="Proteomes" id="UP000215145">
    <property type="component" value="Unassembled WGS sequence"/>
</dbReference>
<dbReference type="NCBIfam" id="TIGR02937">
    <property type="entry name" value="sigma70-ECF"/>
    <property type="match status" value="1"/>
</dbReference>
<feature type="domain" description="RNA polymerase sigma factor 70 region 4 type 2" evidence="3">
    <location>
        <begin position="110"/>
        <end position="159"/>
    </location>
</feature>
<dbReference type="RefSeq" id="WP_089522691.1">
    <property type="nucleotide sequence ID" value="NZ_NMUQ01000001.1"/>
</dbReference>
<dbReference type="GO" id="GO:0006352">
    <property type="term" value="P:DNA-templated transcription initiation"/>
    <property type="evidence" value="ECO:0007669"/>
    <property type="project" value="InterPro"/>
</dbReference>
<dbReference type="InterPro" id="IPR014303">
    <property type="entry name" value="RNA_pol_sigma-70_ECF"/>
</dbReference>
<dbReference type="CDD" id="cd06171">
    <property type="entry name" value="Sigma70_r4"/>
    <property type="match status" value="1"/>
</dbReference>
<dbReference type="InterPro" id="IPR013324">
    <property type="entry name" value="RNA_pol_sigma_r3/r4-like"/>
</dbReference>
<feature type="domain" description="RNA polymerase sigma-70 region 2" evidence="2">
    <location>
        <begin position="8"/>
        <end position="73"/>
    </location>
</feature>
<accession>A0A229P0H6</accession>
<dbReference type="InterPro" id="IPR052704">
    <property type="entry name" value="ECF_Sigma-70_Domain"/>
</dbReference>
<comment type="caution">
    <text evidence="4">The sequence shown here is derived from an EMBL/GenBank/DDBJ whole genome shotgun (WGS) entry which is preliminary data.</text>
</comment>
<dbReference type="SUPFAM" id="SSF88659">
    <property type="entry name" value="Sigma3 and sigma4 domains of RNA polymerase sigma factors"/>
    <property type="match status" value="1"/>
</dbReference>
<evidence type="ECO:0000313" key="5">
    <source>
        <dbReference type="Proteomes" id="UP000215145"/>
    </source>
</evidence>
<dbReference type="PANTHER" id="PTHR30173:SF36">
    <property type="entry name" value="ECF RNA POLYMERASE SIGMA FACTOR SIGJ"/>
    <property type="match status" value="1"/>
</dbReference>
<dbReference type="SUPFAM" id="SSF88946">
    <property type="entry name" value="Sigma2 domain of RNA polymerase sigma factors"/>
    <property type="match status" value="1"/>
</dbReference>
<evidence type="ECO:0000259" key="3">
    <source>
        <dbReference type="Pfam" id="PF08281"/>
    </source>
</evidence>
<evidence type="ECO:0000259" key="2">
    <source>
        <dbReference type="Pfam" id="PF04542"/>
    </source>
</evidence>
<name>A0A229P0H6_9BACL</name>
<organism evidence="4 5">
    <name type="scientific">Paenibacillus herberti</name>
    <dbReference type="NCBI Taxonomy" id="1619309"/>
    <lineage>
        <taxon>Bacteria</taxon>
        <taxon>Bacillati</taxon>
        <taxon>Bacillota</taxon>
        <taxon>Bacilli</taxon>
        <taxon>Bacillales</taxon>
        <taxon>Paenibacillaceae</taxon>
        <taxon>Paenibacillus</taxon>
    </lineage>
</organism>
<dbReference type="GO" id="GO:0003677">
    <property type="term" value="F:DNA binding"/>
    <property type="evidence" value="ECO:0007669"/>
    <property type="project" value="InterPro"/>
</dbReference>
<dbReference type="InterPro" id="IPR032710">
    <property type="entry name" value="NTF2-like_dom_sf"/>
</dbReference>
<dbReference type="EMBL" id="NMUQ01000001">
    <property type="protein sequence ID" value="OXM15597.1"/>
    <property type="molecule type" value="Genomic_DNA"/>
</dbReference>
<comment type="subunit">
    <text evidence="1">Interacts transiently with the RNA polymerase catalytic core formed by RpoA, RpoB, RpoC and RpoZ (2 alpha, 1 beta, 1 beta' and 1 omega subunit) to form the RNA polymerase holoenzyme that can initiate transcription.</text>
</comment>
<sequence length="291" mass="32532">MSRMEVPYEGYRPLLFALAYRMLGSVMDAEDVVQDCFLAYSGIGDNGRIANEKAYLCKMATNRCFDLLQSSARQREVYIGPWLPDPLPGDSNIHSDPSESAERAESISTAYLLLLQQLGATERAVFLLREVFAYSYDEIGEIVGKSAANCRQIFHRARKGIHYDPALRPSYAVAEAKLGEFVHHILSGNIPRLLELLTDDAIMYSDGGGKVLAARIPILGPSSILQVLLGLVERYDGQYEASFLPVNGMPGMMFNMNDGLIYVYSFEFEGDRIKTLYAVANPDKLRHLRKE</sequence>
<evidence type="ECO:0000256" key="1">
    <source>
        <dbReference type="ARBA" id="ARBA00011344"/>
    </source>
</evidence>
<dbReference type="InterPro" id="IPR013325">
    <property type="entry name" value="RNA_pol_sigma_r2"/>
</dbReference>
<dbReference type="InterPro" id="IPR036388">
    <property type="entry name" value="WH-like_DNA-bd_sf"/>
</dbReference>
<keyword evidence="5" id="KW-1185">Reference proteome</keyword>
<proteinExistence type="predicted"/>
<reference evidence="4 5" key="1">
    <citation type="submission" date="2017-07" db="EMBL/GenBank/DDBJ databases">
        <title>Paenibacillus herberti R33 genome sequencing and assembly.</title>
        <authorList>
            <person name="Su W."/>
        </authorList>
    </citation>
    <scope>NUCLEOTIDE SEQUENCE [LARGE SCALE GENOMIC DNA]</scope>
    <source>
        <strain evidence="4 5">R33</strain>
    </source>
</reference>
<dbReference type="Pfam" id="PF08281">
    <property type="entry name" value="Sigma70_r4_2"/>
    <property type="match status" value="1"/>
</dbReference>
<dbReference type="Pfam" id="PF04542">
    <property type="entry name" value="Sigma70_r2"/>
    <property type="match status" value="1"/>
</dbReference>
<dbReference type="InterPro" id="IPR014284">
    <property type="entry name" value="RNA_pol_sigma-70_dom"/>
</dbReference>